<evidence type="ECO:0000313" key="6">
    <source>
        <dbReference type="EMBL" id="PSC75368.1"/>
    </source>
</evidence>
<feature type="domain" description="CBS" evidence="5">
    <location>
        <begin position="359"/>
        <end position="412"/>
    </location>
</feature>
<dbReference type="OrthoDB" id="449052at2759"/>
<keyword evidence="2 3" id="KW-0129">CBS domain</keyword>
<dbReference type="SUPFAM" id="SSF54631">
    <property type="entry name" value="CBS-domain pair"/>
    <property type="match status" value="1"/>
</dbReference>
<dbReference type="PROSITE" id="PS51371">
    <property type="entry name" value="CBS"/>
    <property type="match status" value="2"/>
</dbReference>
<dbReference type="CDD" id="cd02205">
    <property type="entry name" value="CBS_pair_SF"/>
    <property type="match status" value="1"/>
</dbReference>
<dbReference type="InterPro" id="IPR000644">
    <property type="entry name" value="CBS_dom"/>
</dbReference>
<evidence type="ECO:0000256" key="1">
    <source>
        <dbReference type="ARBA" id="ARBA00022737"/>
    </source>
</evidence>
<dbReference type="InterPro" id="IPR050511">
    <property type="entry name" value="AMPK_gamma/SDS23_families"/>
</dbReference>
<accession>A0A2P6VMP6</accession>
<name>A0A2P6VMP6_9CHLO</name>
<protein>
    <submittedName>
        <fullName evidence="6">E3 ubiquitin-ligase</fullName>
    </submittedName>
</protein>
<feature type="compositionally biased region" description="Gly residues" evidence="4">
    <location>
        <begin position="88"/>
        <end position="102"/>
    </location>
</feature>
<dbReference type="GO" id="GO:0016874">
    <property type="term" value="F:ligase activity"/>
    <property type="evidence" value="ECO:0007669"/>
    <property type="project" value="UniProtKB-KW"/>
</dbReference>
<dbReference type="InterPro" id="IPR046342">
    <property type="entry name" value="CBS_dom_sf"/>
</dbReference>
<evidence type="ECO:0000256" key="2">
    <source>
        <dbReference type="ARBA" id="ARBA00023122"/>
    </source>
</evidence>
<gene>
    <name evidence="6" type="ORF">C2E20_1690</name>
</gene>
<dbReference type="EMBL" id="LHPF02000002">
    <property type="protein sequence ID" value="PSC75368.1"/>
    <property type="molecule type" value="Genomic_DNA"/>
</dbReference>
<evidence type="ECO:0000256" key="4">
    <source>
        <dbReference type="SAM" id="MobiDB-lite"/>
    </source>
</evidence>
<dbReference type="AlphaFoldDB" id="A0A2P6VMP6"/>
<reference evidence="6 7" key="1">
    <citation type="journal article" date="2018" name="Plant J.">
        <title>Genome sequences of Chlorella sorokiniana UTEX 1602 and Micractinium conductrix SAG 241.80: implications to maltose excretion by a green alga.</title>
        <authorList>
            <person name="Arriola M.B."/>
            <person name="Velmurugan N."/>
            <person name="Zhang Y."/>
            <person name="Plunkett M.H."/>
            <person name="Hondzo H."/>
            <person name="Barney B.M."/>
        </authorList>
    </citation>
    <scope>NUCLEOTIDE SEQUENCE [LARGE SCALE GENOMIC DNA]</scope>
    <source>
        <strain evidence="6 7">SAG 241.80</strain>
    </source>
</reference>
<dbReference type="Proteomes" id="UP000239649">
    <property type="component" value="Unassembled WGS sequence"/>
</dbReference>
<organism evidence="6 7">
    <name type="scientific">Micractinium conductrix</name>
    <dbReference type="NCBI Taxonomy" id="554055"/>
    <lineage>
        <taxon>Eukaryota</taxon>
        <taxon>Viridiplantae</taxon>
        <taxon>Chlorophyta</taxon>
        <taxon>core chlorophytes</taxon>
        <taxon>Trebouxiophyceae</taxon>
        <taxon>Chlorellales</taxon>
        <taxon>Chlorellaceae</taxon>
        <taxon>Chlorella clade</taxon>
        <taxon>Micractinium</taxon>
    </lineage>
</organism>
<comment type="caution">
    <text evidence="6">The sequence shown here is derived from an EMBL/GenBank/DDBJ whole genome shotgun (WGS) entry which is preliminary data.</text>
</comment>
<dbReference type="SMART" id="SM00116">
    <property type="entry name" value="CBS"/>
    <property type="match status" value="2"/>
</dbReference>
<dbReference type="STRING" id="554055.A0A2P6VMP6"/>
<dbReference type="PANTHER" id="PTHR13780:SF128">
    <property type="entry name" value="CBS DOMAIN-CONTAINING PROTEIN"/>
    <property type="match status" value="1"/>
</dbReference>
<evidence type="ECO:0000259" key="5">
    <source>
        <dbReference type="PROSITE" id="PS51371"/>
    </source>
</evidence>
<sequence>MDDSSDLLVPARQLLAGITLAGYLATQPPRTVVCISARYPVVQVLRRFAAARLVAAPCFADEQLTQYVGFLDLMDVVTAVVEAARAGPPGGAPGSPRGGSGASGALRHHAAAAARQVAAQPVAAIKALSNDAQLVYQAQLRSSLLEVVQQGFAHPADHLACHRLAVLQPANSDAAPAGAAGAAAAATAGRLAGGNGEESMAGSSADLAAVAADEGTSLQLTHIVSQSDILRFLHKHAAQLGHPLLSSTLRQLGFREKHVLCVPADLSVMEALAGMVDSHVAAVAVIDSPDSSVLIGSLSISDLRGLGPSLSERLAEPVGEFLRGGGWCGGRAGGRQNGSPRGGVAAEFGVRSPESLPHGAPPPVCCTLGATFGEVLSSLATQRLHRLFVVDGEGRAVGVVSITDLLRFIAGS</sequence>
<dbReference type="PANTHER" id="PTHR13780">
    <property type="entry name" value="AMP-ACTIVATED PROTEIN KINASE, GAMMA REGULATORY SUBUNIT"/>
    <property type="match status" value="1"/>
</dbReference>
<dbReference type="Pfam" id="PF00571">
    <property type="entry name" value="CBS"/>
    <property type="match status" value="2"/>
</dbReference>
<evidence type="ECO:0000313" key="7">
    <source>
        <dbReference type="Proteomes" id="UP000239649"/>
    </source>
</evidence>
<feature type="region of interest" description="Disordered" evidence="4">
    <location>
        <begin position="86"/>
        <end position="105"/>
    </location>
</feature>
<keyword evidence="7" id="KW-1185">Reference proteome</keyword>
<evidence type="ECO:0000256" key="3">
    <source>
        <dbReference type="PROSITE-ProRule" id="PRU00703"/>
    </source>
</evidence>
<dbReference type="Gene3D" id="3.10.580.10">
    <property type="entry name" value="CBS-domain"/>
    <property type="match status" value="2"/>
</dbReference>
<proteinExistence type="predicted"/>
<feature type="domain" description="CBS" evidence="5">
    <location>
        <begin position="255"/>
        <end position="316"/>
    </location>
</feature>
<keyword evidence="1" id="KW-0677">Repeat</keyword>